<dbReference type="Pfam" id="PF03732">
    <property type="entry name" value="Retrotrans_gag"/>
    <property type="match status" value="1"/>
</dbReference>
<evidence type="ECO:0000313" key="2">
    <source>
        <dbReference type="Proteomes" id="UP001652660"/>
    </source>
</evidence>
<name>A0ABM4UEI8_COFAR</name>
<organism evidence="2 3">
    <name type="scientific">Coffea arabica</name>
    <name type="common">Arabian coffee</name>
    <dbReference type="NCBI Taxonomy" id="13443"/>
    <lineage>
        <taxon>Eukaryota</taxon>
        <taxon>Viridiplantae</taxon>
        <taxon>Streptophyta</taxon>
        <taxon>Embryophyta</taxon>
        <taxon>Tracheophyta</taxon>
        <taxon>Spermatophyta</taxon>
        <taxon>Magnoliopsida</taxon>
        <taxon>eudicotyledons</taxon>
        <taxon>Gunneridae</taxon>
        <taxon>Pentapetalae</taxon>
        <taxon>asterids</taxon>
        <taxon>lamiids</taxon>
        <taxon>Gentianales</taxon>
        <taxon>Rubiaceae</taxon>
        <taxon>Ixoroideae</taxon>
        <taxon>Gardenieae complex</taxon>
        <taxon>Bertiereae - Coffeeae clade</taxon>
        <taxon>Coffeeae</taxon>
        <taxon>Coffea</taxon>
    </lineage>
</organism>
<keyword evidence="2" id="KW-1185">Reference proteome</keyword>
<dbReference type="RefSeq" id="XP_071905704.1">
    <property type="nucleotide sequence ID" value="XM_072049603.1"/>
</dbReference>
<reference evidence="3" key="1">
    <citation type="submission" date="2025-08" db="UniProtKB">
        <authorList>
            <consortium name="RefSeq"/>
        </authorList>
    </citation>
    <scope>IDENTIFICATION</scope>
    <source>
        <tissue evidence="3">Leaves</tissue>
    </source>
</reference>
<evidence type="ECO:0000313" key="3">
    <source>
        <dbReference type="RefSeq" id="XP_071905704.1"/>
    </source>
</evidence>
<proteinExistence type="predicted"/>
<gene>
    <name evidence="3" type="primary">LOC140006927</name>
</gene>
<dbReference type="GeneID" id="140006927"/>
<feature type="domain" description="Retrotransposon gag" evidence="1">
    <location>
        <begin position="18"/>
        <end position="114"/>
    </location>
</feature>
<dbReference type="InterPro" id="IPR005162">
    <property type="entry name" value="Retrotrans_gag_dom"/>
</dbReference>
<evidence type="ECO:0000259" key="1">
    <source>
        <dbReference type="Pfam" id="PF03732"/>
    </source>
</evidence>
<sequence length="165" mass="19324">MKDILAALHYTEERQVTFAIFQLEGAARSWWNVVRAKWEREQTPCTWSNFTREFNEKFLPPFIQEKKEDEFIKLLQGTSSVAEYEIQFTRLSKFAPKLVVNEQKRLRRFIQGLNVEIQKELAAAQIDTFKDALDKAQRVEQAQFQVRTFQAKKRSASSSAPGRGY</sequence>
<protein>
    <recommendedName>
        <fullName evidence="1">Retrotransposon gag domain-containing protein</fullName>
    </recommendedName>
</protein>
<accession>A0ABM4UEI8</accession>
<dbReference type="PANTHER" id="PTHR34482">
    <property type="entry name" value="DNA DAMAGE-INDUCIBLE PROTEIN 1-LIKE"/>
    <property type="match status" value="1"/>
</dbReference>
<dbReference type="Proteomes" id="UP001652660">
    <property type="component" value="Chromosome 5e"/>
</dbReference>
<dbReference type="PANTHER" id="PTHR34482:SF36">
    <property type="entry name" value="RETROTRANSPOSON GAG DOMAIN-CONTAINING PROTEIN"/>
    <property type="match status" value="1"/>
</dbReference>